<dbReference type="InterPro" id="IPR036259">
    <property type="entry name" value="MFS_trans_sf"/>
</dbReference>
<keyword evidence="1" id="KW-0812">Transmembrane</keyword>
<dbReference type="AlphaFoldDB" id="A0A3B0N707"/>
<keyword evidence="1" id="KW-0472">Membrane</keyword>
<reference evidence="3" key="1">
    <citation type="submission" date="2018-07" db="EMBL/GenBank/DDBJ databases">
        <authorList>
            <person name="Quirk P.G."/>
            <person name="Krulwich T.A."/>
        </authorList>
    </citation>
    <scope>NUCLEOTIDE SEQUENCE</scope>
    <source>
        <strain evidence="3">Anand</strain>
    </source>
</reference>
<feature type="transmembrane region" description="Helical" evidence="1">
    <location>
        <begin position="180"/>
        <end position="206"/>
    </location>
</feature>
<dbReference type="VEuPathDB" id="PiroplasmaDB:TA12045"/>
<evidence type="ECO:0000313" key="2">
    <source>
        <dbReference type="EMBL" id="SVP91805.1"/>
    </source>
</evidence>
<feature type="transmembrane region" description="Helical" evidence="1">
    <location>
        <begin position="379"/>
        <end position="401"/>
    </location>
</feature>
<sequence length="564" mass="63911">MLKRKINLKLVQKAAMFMAGFTLYQCLRIALTASSFALKRFSIPRRNVDIFITKIHNAMEVAIFLGILLMTLYILFTPRKYAHYNNVISVITNWLVCSLYFVVLYAYAGNGKMGHLTIYYWGLVLSGFAMGLNQSIVMSVSVDNISFFAGAIPFAGVQVSVYHILFLKFNRGRENYDVEYWILVYQIIFAIIISAVAATLWTVGFLGEFTSKRRRNSLIDNTEIPAIVIAGSDQSSAQNDKNMDKLNKNDSGSDIYSEMDSDVRLGQKGLKDLERRSKRVYIRDLTRRLSRSLSFFVDLSFYKSVCNAASPILMSTIAMGLVYLVFPAIAPYRFTDLVTAHRIDVSILITFIAPALINIILCAYHIGPNCDWSLNKHWHFVWLFAIPYFICIILFFVPIHYPESTFGKLMTGNTSVLATVCFTFSLSHAILKTVGFTGAGVQSTTIPNPTIVNNTDISFGPKGPGLSEKEVKIAMQNCKKDRSRNGQVSSFNILLSYFFLVVFAFLGDGYIKTIKLFERNRDFWPTYDMGFFASTAFWIKKSFKRGLRSFGEVFTLDVRDQLMT</sequence>
<keyword evidence="1" id="KW-1133">Transmembrane helix</keyword>
<protein>
    <submittedName>
        <fullName evidence="3">Membrane protein family member, putative</fullName>
    </submittedName>
</protein>
<gene>
    <name evidence="2" type="ORF">TAT_000194100</name>
    <name evidence="3" type="ORF">TAV_000194400</name>
</gene>
<feature type="transmembrane region" description="Helical" evidence="1">
    <location>
        <begin position="114"/>
        <end position="133"/>
    </location>
</feature>
<evidence type="ECO:0000313" key="3">
    <source>
        <dbReference type="EMBL" id="SVP92071.1"/>
    </source>
</evidence>
<feature type="transmembrane region" description="Helical" evidence="1">
    <location>
        <begin position="88"/>
        <end position="108"/>
    </location>
</feature>
<feature type="transmembrane region" description="Helical" evidence="1">
    <location>
        <begin position="58"/>
        <end position="76"/>
    </location>
</feature>
<feature type="transmembrane region" description="Helical" evidence="1">
    <location>
        <begin position="308"/>
        <end position="326"/>
    </location>
</feature>
<proteinExistence type="predicted"/>
<feature type="transmembrane region" description="Helical" evidence="1">
    <location>
        <begin position="21"/>
        <end position="38"/>
    </location>
</feature>
<feature type="transmembrane region" description="Helical" evidence="1">
    <location>
        <begin position="347"/>
        <end position="367"/>
    </location>
</feature>
<feature type="transmembrane region" description="Helical" evidence="1">
    <location>
        <begin position="145"/>
        <end position="165"/>
    </location>
</feature>
<dbReference type="EMBL" id="UIVT01000002">
    <property type="protein sequence ID" value="SVP91805.1"/>
    <property type="molecule type" value="Genomic_DNA"/>
</dbReference>
<dbReference type="SUPFAM" id="SSF103473">
    <property type="entry name" value="MFS general substrate transporter"/>
    <property type="match status" value="1"/>
</dbReference>
<organism evidence="3">
    <name type="scientific">Theileria annulata</name>
    <dbReference type="NCBI Taxonomy" id="5874"/>
    <lineage>
        <taxon>Eukaryota</taxon>
        <taxon>Sar</taxon>
        <taxon>Alveolata</taxon>
        <taxon>Apicomplexa</taxon>
        <taxon>Aconoidasida</taxon>
        <taxon>Piroplasmida</taxon>
        <taxon>Theileriidae</taxon>
        <taxon>Theileria</taxon>
    </lineage>
</organism>
<dbReference type="EMBL" id="UIVS01000002">
    <property type="protein sequence ID" value="SVP92071.1"/>
    <property type="molecule type" value="Genomic_DNA"/>
</dbReference>
<accession>A0A3B0N707</accession>
<evidence type="ECO:0000256" key="1">
    <source>
        <dbReference type="SAM" id="Phobius"/>
    </source>
</evidence>
<feature type="transmembrane region" description="Helical" evidence="1">
    <location>
        <begin position="489"/>
        <end position="511"/>
    </location>
</feature>
<name>A0A3B0N707_THEAN</name>